<evidence type="ECO:0000256" key="4">
    <source>
        <dbReference type="ARBA" id="ARBA00022833"/>
    </source>
</evidence>
<dbReference type="GO" id="GO:0008023">
    <property type="term" value="C:transcription elongation factor complex"/>
    <property type="evidence" value="ECO:0007669"/>
    <property type="project" value="TreeGrafter"/>
</dbReference>
<evidence type="ECO:0000313" key="7">
    <source>
        <dbReference type="Proteomes" id="UP000824540"/>
    </source>
</evidence>
<dbReference type="GO" id="GO:0006368">
    <property type="term" value="P:transcription elongation by RNA polymerase II"/>
    <property type="evidence" value="ECO:0007669"/>
    <property type="project" value="TreeGrafter"/>
</dbReference>
<dbReference type="InterPro" id="IPR007808">
    <property type="entry name" value="Elf1"/>
</dbReference>
<dbReference type="PANTHER" id="PTHR20934:SF0">
    <property type="entry name" value="TRANSCRIPTION ELONGATION FACTOR 1 HOMOLOG"/>
    <property type="match status" value="1"/>
</dbReference>
<gene>
    <name evidence="6" type="ORF">JZ751_025192</name>
</gene>
<reference evidence="6" key="1">
    <citation type="thesis" date="2021" institute="BYU ScholarsArchive" country="Provo, UT, USA">
        <title>Applications of and Algorithms for Genome Assembly and Genomic Analyses with an Emphasis on Marine Teleosts.</title>
        <authorList>
            <person name="Pickett B.D."/>
        </authorList>
    </citation>
    <scope>NUCLEOTIDE SEQUENCE</scope>
    <source>
        <strain evidence="6">HI-2016</strain>
    </source>
</reference>
<keyword evidence="4" id="KW-0862">Zinc</keyword>
<comment type="similarity">
    <text evidence="2">Belongs to the ELOF1 family.</text>
</comment>
<organism evidence="6 7">
    <name type="scientific">Albula glossodonta</name>
    <name type="common">roundjaw bonefish</name>
    <dbReference type="NCBI Taxonomy" id="121402"/>
    <lineage>
        <taxon>Eukaryota</taxon>
        <taxon>Metazoa</taxon>
        <taxon>Chordata</taxon>
        <taxon>Craniata</taxon>
        <taxon>Vertebrata</taxon>
        <taxon>Euteleostomi</taxon>
        <taxon>Actinopterygii</taxon>
        <taxon>Neopterygii</taxon>
        <taxon>Teleostei</taxon>
        <taxon>Albuliformes</taxon>
        <taxon>Albulidae</taxon>
        <taxon>Albula</taxon>
    </lineage>
</organism>
<dbReference type="Proteomes" id="UP000824540">
    <property type="component" value="Unassembled WGS sequence"/>
</dbReference>
<dbReference type="Pfam" id="PF05129">
    <property type="entry name" value="Zn_ribbon_Elf1"/>
    <property type="match status" value="1"/>
</dbReference>
<dbReference type="SUPFAM" id="SSF57783">
    <property type="entry name" value="Zinc beta-ribbon"/>
    <property type="match status" value="1"/>
</dbReference>
<name>A0A8T2NG97_9TELE</name>
<sequence>MGRRKSKRKPPPKKKLTGNLDTQFTCPFCNHEKSCDVKMETVEVSHDSKSIFLSKICRFVPGAADGGLVDWFLHAGLGIVEVTACTDYSILQLLHKIIPNPASCHFLDPEAKLFLFMRVILLSQLEAENSKLNYMAFVKTFLLSETLAEIHSYMFPFDDDDDDDDESGVE</sequence>
<comment type="subcellular location">
    <subcellularLocation>
        <location evidence="1">Nucleus</location>
    </subcellularLocation>
</comment>
<dbReference type="InterPro" id="IPR038567">
    <property type="entry name" value="T_Elf1_sf"/>
</dbReference>
<dbReference type="AlphaFoldDB" id="A0A8T2NG97"/>
<keyword evidence="7" id="KW-1185">Reference proteome</keyword>
<dbReference type="PANTHER" id="PTHR20934">
    <property type="entry name" value="TRANSCRIPTION ELONGATION FACTOR 1 HOMOLOG"/>
    <property type="match status" value="1"/>
</dbReference>
<evidence type="ECO:0000256" key="5">
    <source>
        <dbReference type="ARBA" id="ARBA00023242"/>
    </source>
</evidence>
<evidence type="ECO:0000313" key="6">
    <source>
        <dbReference type="EMBL" id="KAG9338756.1"/>
    </source>
</evidence>
<protein>
    <recommendedName>
        <fullName evidence="3">Transcription elongation factor 1 homolog</fullName>
    </recommendedName>
</protein>
<accession>A0A8T2NG97</accession>
<dbReference type="EMBL" id="JAFBMS010000061">
    <property type="protein sequence ID" value="KAG9338756.1"/>
    <property type="molecule type" value="Genomic_DNA"/>
</dbReference>
<dbReference type="GO" id="GO:0000993">
    <property type="term" value="F:RNA polymerase II complex binding"/>
    <property type="evidence" value="ECO:0007669"/>
    <property type="project" value="TreeGrafter"/>
</dbReference>
<proteinExistence type="inferred from homology"/>
<comment type="caution">
    <text evidence="6">The sequence shown here is derived from an EMBL/GenBank/DDBJ whole genome shotgun (WGS) entry which is preliminary data.</text>
</comment>
<evidence type="ECO:0000256" key="1">
    <source>
        <dbReference type="ARBA" id="ARBA00004123"/>
    </source>
</evidence>
<dbReference type="Gene3D" id="2.20.25.190">
    <property type="match status" value="1"/>
</dbReference>
<keyword evidence="5" id="KW-0539">Nucleus</keyword>
<evidence type="ECO:0000256" key="3">
    <source>
        <dbReference type="ARBA" id="ARBA00014973"/>
    </source>
</evidence>
<evidence type="ECO:0000256" key="2">
    <source>
        <dbReference type="ARBA" id="ARBA00009730"/>
    </source>
</evidence>